<dbReference type="InterPro" id="IPR017961">
    <property type="entry name" value="DNA_pol_Y-fam_little_finger"/>
</dbReference>
<evidence type="ECO:0000259" key="1">
    <source>
        <dbReference type="Pfam" id="PF11799"/>
    </source>
</evidence>
<name>A0ABT0MDP8_9BACL</name>
<gene>
    <name evidence="2" type="ORF">M3N64_12790</name>
</gene>
<dbReference type="Proteomes" id="UP001203004">
    <property type="component" value="Unassembled WGS sequence"/>
</dbReference>
<proteinExistence type="predicted"/>
<dbReference type="Pfam" id="PF11799">
    <property type="entry name" value="IMS_C"/>
    <property type="match status" value="1"/>
</dbReference>
<feature type="domain" description="DNA polymerase Y-family little finger" evidence="1">
    <location>
        <begin position="2"/>
        <end position="50"/>
    </location>
</feature>
<organism evidence="2 3">
    <name type="scientific">Sporolactobacillus mangiferae</name>
    <dbReference type="NCBI Taxonomy" id="2940498"/>
    <lineage>
        <taxon>Bacteria</taxon>
        <taxon>Bacillati</taxon>
        <taxon>Bacillota</taxon>
        <taxon>Bacilli</taxon>
        <taxon>Bacillales</taxon>
        <taxon>Sporolactobacillaceae</taxon>
        <taxon>Sporolactobacillus</taxon>
    </lineage>
</organism>
<keyword evidence="3" id="KW-1185">Reference proteome</keyword>
<comment type="caution">
    <text evidence="2">The sequence shown here is derived from an EMBL/GenBank/DDBJ whole genome shotgun (WGS) entry which is preliminary data.</text>
</comment>
<reference evidence="2 3" key="1">
    <citation type="submission" date="2022-05" db="EMBL/GenBank/DDBJ databases">
        <title>Sporolactobacillus sp nov CPB3-1, isolated from tree bark (Mangifera indica L.).</title>
        <authorList>
            <person name="Phuengjayaem S."/>
            <person name="Tanasupawat S."/>
        </authorList>
    </citation>
    <scope>NUCLEOTIDE SEQUENCE [LARGE SCALE GENOMIC DNA]</scope>
    <source>
        <strain evidence="2 3">CPB3-1</strain>
    </source>
</reference>
<evidence type="ECO:0000313" key="2">
    <source>
        <dbReference type="EMBL" id="MCL1632798.1"/>
    </source>
</evidence>
<accession>A0ABT0MDP8</accession>
<dbReference type="EMBL" id="JAMAST010000022">
    <property type="protein sequence ID" value="MCL1632798.1"/>
    <property type="molecule type" value="Genomic_DNA"/>
</dbReference>
<protein>
    <recommendedName>
        <fullName evidence="1">DNA polymerase Y-family little finger domain-containing protein</fullName>
    </recommendedName>
</protein>
<evidence type="ECO:0000313" key="3">
    <source>
        <dbReference type="Proteomes" id="UP001203004"/>
    </source>
</evidence>
<sequence length="100" mass="11102">MKLDTATDYGLDIYHKALNIFADNWDHEPVCGVSVTLSDLQPMSSYQLDLFGRVEQKKKLSTAVDAIYNKYGKTALLHGSSLLLGGKWINRAGKIGGHYK</sequence>